<reference evidence="3 4" key="1">
    <citation type="submission" date="2016-10" db="EMBL/GenBank/DDBJ databases">
        <authorList>
            <person name="de Groot N.N."/>
        </authorList>
    </citation>
    <scope>NUCLEOTIDE SEQUENCE [LARGE SCALE GENOMIC DNA]</scope>
    <source>
        <strain evidence="3 4">CGMCC 4.6533</strain>
    </source>
</reference>
<dbReference type="STRING" id="633440.SAMN05421869_101424"/>
<name>A0A1G7ZIK4_9ACTN</name>
<protein>
    <submittedName>
        <fullName evidence="3">Cellulose binding domain-containing protein</fullName>
    </submittedName>
</protein>
<organism evidence="3 4">
    <name type="scientific">Nonomuraea jiangxiensis</name>
    <dbReference type="NCBI Taxonomy" id="633440"/>
    <lineage>
        <taxon>Bacteria</taxon>
        <taxon>Bacillati</taxon>
        <taxon>Actinomycetota</taxon>
        <taxon>Actinomycetes</taxon>
        <taxon>Streptosporangiales</taxon>
        <taxon>Streptosporangiaceae</taxon>
        <taxon>Nonomuraea</taxon>
    </lineage>
</organism>
<feature type="domain" description="CBM2" evidence="2">
    <location>
        <begin position="1"/>
        <end position="62"/>
    </location>
</feature>
<evidence type="ECO:0000256" key="1">
    <source>
        <dbReference type="SAM" id="MobiDB-lite"/>
    </source>
</evidence>
<dbReference type="AlphaFoldDB" id="A0A1G7ZIK4"/>
<dbReference type="SUPFAM" id="SSF49384">
    <property type="entry name" value="Carbohydrate-binding domain"/>
    <property type="match status" value="1"/>
</dbReference>
<dbReference type="GO" id="GO:0005975">
    <property type="term" value="P:carbohydrate metabolic process"/>
    <property type="evidence" value="ECO:0007669"/>
    <property type="project" value="InterPro"/>
</dbReference>
<dbReference type="Proteomes" id="UP000199202">
    <property type="component" value="Unassembled WGS sequence"/>
</dbReference>
<evidence type="ECO:0000313" key="4">
    <source>
        <dbReference type="Proteomes" id="UP000199202"/>
    </source>
</evidence>
<accession>A0A1G7ZIK4</accession>
<dbReference type="OrthoDB" id="3543670at2"/>
<dbReference type="PROSITE" id="PS51173">
    <property type="entry name" value="CBM2"/>
    <property type="match status" value="1"/>
</dbReference>
<gene>
    <name evidence="3" type="ORF">SAMN05421869_101424</name>
</gene>
<feature type="compositionally biased region" description="Polar residues" evidence="1">
    <location>
        <begin position="1"/>
        <end position="32"/>
    </location>
</feature>
<dbReference type="Gene3D" id="2.60.40.290">
    <property type="match status" value="1"/>
</dbReference>
<proteinExistence type="predicted"/>
<dbReference type="RefSeq" id="WP_090928458.1">
    <property type="nucleotide sequence ID" value="NZ_FNDJ01000001.1"/>
</dbReference>
<feature type="region of interest" description="Disordered" evidence="1">
    <location>
        <begin position="1"/>
        <end position="62"/>
    </location>
</feature>
<dbReference type="GO" id="GO:0030247">
    <property type="term" value="F:polysaccharide binding"/>
    <property type="evidence" value="ECO:0007669"/>
    <property type="project" value="UniProtKB-UniRule"/>
</dbReference>
<dbReference type="InterPro" id="IPR012291">
    <property type="entry name" value="CBM2_carb-bd_dom_sf"/>
</dbReference>
<dbReference type="GO" id="GO:0004553">
    <property type="term" value="F:hydrolase activity, hydrolyzing O-glycosyl compounds"/>
    <property type="evidence" value="ECO:0007669"/>
    <property type="project" value="InterPro"/>
</dbReference>
<evidence type="ECO:0000313" key="3">
    <source>
        <dbReference type="EMBL" id="SDH08445.1"/>
    </source>
</evidence>
<sequence>MSLTPGTLTGGWNATLSSNGQAVTARSVTHNATPAPGASASFGFQGSRPSGDTRLPTDFRCA</sequence>
<dbReference type="Pfam" id="PF00553">
    <property type="entry name" value="CBM_2"/>
    <property type="match status" value="1"/>
</dbReference>
<keyword evidence="4" id="KW-1185">Reference proteome</keyword>
<evidence type="ECO:0000259" key="2">
    <source>
        <dbReference type="PROSITE" id="PS51173"/>
    </source>
</evidence>
<dbReference type="EMBL" id="FNDJ01000001">
    <property type="protein sequence ID" value="SDH08445.1"/>
    <property type="molecule type" value="Genomic_DNA"/>
</dbReference>
<dbReference type="InterPro" id="IPR001919">
    <property type="entry name" value="CBD2"/>
</dbReference>
<dbReference type="InterPro" id="IPR008965">
    <property type="entry name" value="CBM2/CBM3_carb-bd_dom_sf"/>
</dbReference>